<dbReference type="EMBL" id="CP091430">
    <property type="protein sequence ID" value="UVI32420.1"/>
    <property type="molecule type" value="Genomic_DNA"/>
</dbReference>
<gene>
    <name evidence="5" type="ORF">L1F29_11615</name>
</gene>
<dbReference type="PANTHER" id="PTHR44943:SF4">
    <property type="entry name" value="TPR REPEAT-CONTAINING PROTEIN MJ0798"/>
    <property type="match status" value="1"/>
</dbReference>
<feature type="repeat" description="TPR" evidence="3">
    <location>
        <begin position="118"/>
        <end position="151"/>
    </location>
</feature>
<dbReference type="Proteomes" id="UP001057877">
    <property type="component" value="Chromosome"/>
</dbReference>
<organism evidence="5 6">
    <name type="scientific">Paenibacillus spongiae</name>
    <dbReference type="NCBI Taxonomy" id="2909671"/>
    <lineage>
        <taxon>Bacteria</taxon>
        <taxon>Bacillati</taxon>
        <taxon>Bacillota</taxon>
        <taxon>Bacilli</taxon>
        <taxon>Bacillales</taxon>
        <taxon>Paenibacillaceae</taxon>
        <taxon>Paenibacillus</taxon>
    </lineage>
</organism>
<sequence>MVGESSLKKAYEAILNGDYELAVLRFEEAIALEPQQADYHYKCSITCARSGKWQKAIYHAEQAVMLDSDHEEYNYHLQTVQAKQLVLESEALLGLSPPDSEGAIAKLRLAVNKDPLNLETFLLLGALYDSLAQYEQAAEFAEEAIRLDPQHSAAQRLYADVTQKQRRSKGQGANRRNRRKNR</sequence>
<dbReference type="PROSITE" id="PS50005">
    <property type="entry name" value="TPR"/>
    <property type="match status" value="1"/>
</dbReference>
<accession>A0ABY5SG17</accession>
<evidence type="ECO:0008006" key="7">
    <source>
        <dbReference type="Google" id="ProtNLM"/>
    </source>
</evidence>
<protein>
    <recommendedName>
        <fullName evidence="7">Tetratricopeptide repeat protein</fullName>
    </recommendedName>
</protein>
<dbReference type="Gene3D" id="1.25.40.10">
    <property type="entry name" value="Tetratricopeptide repeat domain"/>
    <property type="match status" value="2"/>
</dbReference>
<dbReference type="SMART" id="SM00028">
    <property type="entry name" value="TPR"/>
    <property type="match status" value="3"/>
</dbReference>
<reference evidence="5" key="1">
    <citation type="submission" date="2022-01" db="EMBL/GenBank/DDBJ databases">
        <title>Paenibacillus spongiae sp. nov., isolated from marine sponge.</title>
        <authorList>
            <person name="Li Z."/>
            <person name="Zhang M."/>
        </authorList>
    </citation>
    <scope>NUCLEOTIDE SEQUENCE</scope>
    <source>
        <strain evidence="5">PHS-Z3</strain>
    </source>
</reference>
<dbReference type="PANTHER" id="PTHR44943">
    <property type="entry name" value="CELLULOSE SYNTHASE OPERON PROTEIN C"/>
    <property type="match status" value="1"/>
</dbReference>
<evidence type="ECO:0000313" key="6">
    <source>
        <dbReference type="Proteomes" id="UP001057877"/>
    </source>
</evidence>
<dbReference type="InterPro" id="IPR019734">
    <property type="entry name" value="TPR_rpt"/>
</dbReference>
<evidence type="ECO:0000256" key="4">
    <source>
        <dbReference type="SAM" id="MobiDB-lite"/>
    </source>
</evidence>
<dbReference type="Pfam" id="PF13181">
    <property type="entry name" value="TPR_8"/>
    <property type="match status" value="1"/>
</dbReference>
<evidence type="ECO:0000256" key="1">
    <source>
        <dbReference type="ARBA" id="ARBA00022737"/>
    </source>
</evidence>
<keyword evidence="6" id="KW-1185">Reference proteome</keyword>
<dbReference type="PROSITE" id="PS50293">
    <property type="entry name" value="TPR_REGION"/>
    <property type="match status" value="1"/>
</dbReference>
<evidence type="ECO:0000256" key="3">
    <source>
        <dbReference type="PROSITE-ProRule" id="PRU00339"/>
    </source>
</evidence>
<dbReference type="InterPro" id="IPR051685">
    <property type="entry name" value="Ycf3/AcsC/BcsC/TPR_MFPF"/>
</dbReference>
<evidence type="ECO:0000313" key="5">
    <source>
        <dbReference type="EMBL" id="UVI32420.1"/>
    </source>
</evidence>
<proteinExistence type="predicted"/>
<keyword evidence="2 3" id="KW-0802">TPR repeat</keyword>
<dbReference type="SUPFAM" id="SSF48452">
    <property type="entry name" value="TPR-like"/>
    <property type="match status" value="1"/>
</dbReference>
<feature type="compositionally biased region" description="Basic residues" evidence="4">
    <location>
        <begin position="164"/>
        <end position="182"/>
    </location>
</feature>
<dbReference type="InterPro" id="IPR011990">
    <property type="entry name" value="TPR-like_helical_dom_sf"/>
</dbReference>
<name>A0ABY5SG17_9BACL</name>
<dbReference type="RefSeq" id="WP_258388474.1">
    <property type="nucleotide sequence ID" value="NZ_CP091430.1"/>
</dbReference>
<keyword evidence="1" id="KW-0677">Repeat</keyword>
<evidence type="ECO:0000256" key="2">
    <source>
        <dbReference type="ARBA" id="ARBA00022803"/>
    </source>
</evidence>
<feature type="region of interest" description="Disordered" evidence="4">
    <location>
        <begin position="159"/>
        <end position="182"/>
    </location>
</feature>